<proteinExistence type="predicted"/>
<organism evidence="2">
    <name type="scientific">Spumella elongata</name>
    <dbReference type="NCBI Taxonomy" id="89044"/>
    <lineage>
        <taxon>Eukaryota</taxon>
        <taxon>Sar</taxon>
        <taxon>Stramenopiles</taxon>
        <taxon>Ochrophyta</taxon>
        <taxon>Chrysophyceae</taxon>
        <taxon>Chromulinales</taxon>
        <taxon>Chromulinaceae</taxon>
        <taxon>Spumella</taxon>
    </lineage>
</organism>
<keyword evidence="1" id="KW-0472">Membrane</keyword>
<dbReference type="AlphaFoldDB" id="A0A7S3GZI9"/>
<accession>A0A7S3GZI9</accession>
<evidence type="ECO:0000256" key="1">
    <source>
        <dbReference type="SAM" id="Phobius"/>
    </source>
</evidence>
<gene>
    <name evidence="2" type="ORF">SELO1098_LOCUS9722</name>
</gene>
<keyword evidence="1" id="KW-1133">Transmembrane helix</keyword>
<sequence length="182" mass="19729">MFVTGPRSAPRRSVSRTSPLFAGQSAAAEGYEYVPVKWAIDMGISDDSLRQVMERVNNIDSIWPTGRGSLDREDFRSRVKAGQSSLDDRAIDTVFNTFNAGTYLATDREGLAKTIAQWRASGGAPSASSLGGGIAGAKVSVIGAWLFLNVFSAFAAYFIILRPILDTNFGIDLLPGQPKYWE</sequence>
<dbReference type="EMBL" id="HBIC01019633">
    <property type="protein sequence ID" value="CAE0280888.1"/>
    <property type="molecule type" value="Transcribed_RNA"/>
</dbReference>
<keyword evidence="1" id="KW-0812">Transmembrane</keyword>
<name>A0A7S3GZI9_9STRA</name>
<evidence type="ECO:0000313" key="2">
    <source>
        <dbReference type="EMBL" id="CAE0280888.1"/>
    </source>
</evidence>
<feature type="transmembrane region" description="Helical" evidence="1">
    <location>
        <begin position="139"/>
        <end position="160"/>
    </location>
</feature>
<reference evidence="2" key="1">
    <citation type="submission" date="2021-01" db="EMBL/GenBank/DDBJ databases">
        <authorList>
            <person name="Corre E."/>
            <person name="Pelletier E."/>
            <person name="Niang G."/>
            <person name="Scheremetjew M."/>
            <person name="Finn R."/>
            <person name="Kale V."/>
            <person name="Holt S."/>
            <person name="Cochrane G."/>
            <person name="Meng A."/>
            <person name="Brown T."/>
            <person name="Cohen L."/>
        </authorList>
    </citation>
    <scope>NUCLEOTIDE SEQUENCE</scope>
    <source>
        <strain evidence="2">CCAP 955/1</strain>
    </source>
</reference>
<protein>
    <submittedName>
        <fullName evidence="2">Uncharacterized protein</fullName>
    </submittedName>
</protein>